<proteinExistence type="inferred from homology"/>
<organism evidence="3">
    <name type="scientific">Ignisphaera aggregans</name>
    <dbReference type="NCBI Taxonomy" id="334771"/>
    <lineage>
        <taxon>Archaea</taxon>
        <taxon>Thermoproteota</taxon>
        <taxon>Thermoprotei</taxon>
        <taxon>Desulfurococcales</taxon>
        <taxon>Desulfurococcaceae</taxon>
        <taxon>Ignisphaera</taxon>
    </lineage>
</organism>
<gene>
    <name evidence="3" type="primary">amrB</name>
    <name evidence="3" type="ORF">ENV14_06400</name>
</gene>
<dbReference type="HAMAP" id="MF_00055">
    <property type="entry name" value="MEMO1"/>
    <property type="match status" value="1"/>
</dbReference>
<dbReference type="CDD" id="cd07361">
    <property type="entry name" value="MEMO_like"/>
    <property type="match status" value="1"/>
</dbReference>
<dbReference type="SUPFAM" id="SSF53213">
    <property type="entry name" value="LigB-like"/>
    <property type="match status" value="1"/>
</dbReference>
<dbReference type="PANTHER" id="PTHR11060">
    <property type="entry name" value="PROTEIN MEMO1"/>
    <property type="match status" value="1"/>
</dbReference>
<dbReference type="PANTHER" id="PTHR11060:SF0">
    <property type="entry name" value="PROTEIN MEMO1"/>
    <property type="match status" value="1"/>
</dbReference>
<dbReference type="Gene3D" id="3.40.830.10">
    <property type="entry name" value="LigB-like"/>
    <property type="match status" value="1"/>
</dbReference>
<accession>A0A7C4BCQ5</accession>
<evidence type="ECO:0000256" key="1">
    <source>
        <dbReference type="ARBA" id="ARBA00006315"/>
    </source>
</evidence>
<name>A0A7C4BCQ5_9CREN</name>
<reference evidence="3" key="1">
    <citation type="journal article" date="2020" name="mSystems">
        <title>Genome- and Community-Level Interaction Insights into Carbon Utilization and Element Cycling Functions of Hydrothermarchaeota in Hydrothermal Sediment.</title>
        <authorList>
            <person name="Zhou Z."/>
            <person name="Liu Y."/>
            <person name="Xu W."/>
            <person name="Pan J."/>
            <person name="Luo Z.H."/>
            <person name="Li M."/>
        </authorList>
    </citation>
    <scope>NUCLEOTIDE SEQUENCE [LARGE SCALE GENOMIC DNA]</scope>
    <source>
        <strain evidence="3">SpSt-732</strain>
    </source>
</reference>
<comment type="similarity">
    <text evidence="1 2">Belongs to the MEMO1 family.</text>
</comment>
<dbReference type="Pfam" id="PF01875">
    <property type="entry name" value="Memo"/>
    <property type="match status" value="1"/>
</dbReference>
<evidence type="ECO:0000256" key="2">
    <source>
        <dbReference type="HAMAP-Rule" id="MF_00055"/>
    </source>
</evidence>
<sequence length="300" mass="33135">MSLTNVREPQAALWGFYSFKRSELLKELEQSFKNPTLGPGALPERRQQLVQVIGGVAPHAGYSYSGPCAACLYKEIGENKPQVDTVVLIGTNHSGFGGTITTTTYFSTWLTPLGRVEVDLELIKLLKKEYGALDDDALAHVREHSVEVQIPFLQFIYGDTFKIVPIVVKALDFVQAGEFANSLKNAATSLGRDVIVIASSDFTHHGSMYDYIVFTSNISSNVKKLDMEFINAVLELDTKRFLSLIRKYGATVCGFGAIAIAMEYAKLVKGKTKLLRYYNSAEVTGEEDIAVGYASILFYK</sequence>
<dbReference type="NCBIfam" id="TIGR04336">
    <property type="entry name" value="AmmeMemoSam_B"/>
    <property type="match status" value="1"/>
</dbReference>
<evidence type="ECO:0000313" key="3">
    <source>
        <dbReference type="EMBL" id="HGI88000.1"/>
    </source>
</evidence>
<dbReference type="InterPro" id="IPR002737">
    <property type="entry name" value="MEMO1_fam"/>
</dbReference>
<comment type="caution">
    <text evidence="3">The sequence shown here is derived from an EMBL/GenBank/DDBJ whole genome shotgun (WGS) entry which is preliminary data.</text>
</comment>
<protein>
    <recommendedName>
        <fullName evidence="2">MEMO1 family protein ENV14_06400</fullName>
    </recommendedName>
</protein>
<dbReference type="EMBL" id="DTFF01000051">
    <property type="protein sequence ID" value="HGI88000.1"/>
    <property type="molecule type" value="Genomic_DNA"/>
</dbReference>
<dbReference type="AlphaFoldDB" id="A0A7C4BCQ5"/>